<dbReference type="Proteomes" id="UP000233517">
    <property type="component" value="Unassembled WGS sequence"/>
</dbReference>
<evidence type="ECO:0000313" key="3">
    <source>
        <dbReference type="Proteomes" id="UP000233517"/>
    </source>
</evidence>
<sequence length="596" mass="70721">MNILQKTIERTSNTYKRDKFLPIVVIFSFIFFVLASILPYYQKEQSFLKFFSPDENANYVFTKLYAQTDTLSIFEKYNLIADDIVRPRSYISSSGFIKPVSFLGMTIIYGQIARFIGIGLIPFLTPFFASMALIFYYLLIKKFFGRKNALVSFFLFFSFPVLLYYSARSMFHNVLFLSFLIMALYFLSDLFERRVSSVKRYKEKYIKRLFGVDFLFSALSGLFFGLAIAVRSSELIWLFLAALPFFILKYKKLSFFRLSIFISFFILALIPVFCHNQILYNSPFYGGYFEMNKSIEEISQAGGGIVRSFFLGSFNDVKVLTKSIFNTIFYFGFFPRQSLEMFDKYFVKMFWYLCWPTVFGLFYFFVKDRKRIKKFGPYLFSWLIASFFLIFYYGSWKFVDNPDPSSFTIGNSYTRYWLPIYIGFFPFVAHFVLNIGRIFFFLKNKKVYLYLKNSISLIVLIVLMFLSFKFVYDGSEEGLKYYFAKLDVAKEEVGRIIELTESNAVVVTQYHDKFLFPERKVIVGRFNDDNMNKNYYKLAGYLPTYYYNFTFPESDLKYLNDRRLKEFGLQIELVETLNQDFSLYKVYRPLPVFCVF</sequence>
<reference evidence="2 3" key="1">
    <citation type="journal article" date="2017" name="ISME J.">
        <title>Potential for microbial H2 and metal transformations associated with novel bacteria and archaea in deep terrestrial subsurface sediments.</title>
        <authorList>
            <person name="Hernsdorf A.W."/>
            <person name="Amano Y."/>
            <person name="Miyakawa K."/>
            <person name="Ise K."/>
            <person name="Suzuki Y."/>
            <person name="Anantharaman K."/>
            <person name="Probst A."/>
            <person name="Burstein D."/>
            <person name="Thomas B.C."/>
            <person name="Banfield J.F."/>
        </authorList>
    </citation>
    <scope>NUCLEOTIDE SEQUENCE [LARGE SCALE GENOMIC DNA]</scope>
    <source>
        <strain evidence="2">HGW-Falkowbacteria-1</strain>
    </source>
</reference>
<feature type="transmembrane region" description="Helical" evidence="1">
    <location>
        <begin position="149"/>
        <end position="165"/>
    </location>
</feature>
<feature type="transmembrane region" description="Helical" evidence="1">
    <location>
        <begin position="112"/>
        <end position="137"/>
    </location>
</feature>
<feature type="transmembrane region" description="Helical" evidence="1">
    <location>
        <begin position="378"/>
        <end position="396"/>
    </location>
</feature>
<organism evidence="2 3">
    <name type="scientific">Candidatus Falkowbacteria bacterium HGW-Falkowbacteria-1</name>
    <dbReference type="NCBI Taxonomy" id="2013768"/>
    <lineage>
        <taxon>Bacteria</taxon>
        <taxon>Candidatus Falkowiibacteriota</taxon>
    </lineage>
</organism>
<feature type="transmembrane region" description="Helical" evidence="1">
    <location>
        <begin position="258"/>
        <end position="280"/>
    </location>
</feature>
<gene>
    <name evidence="2" type="ORF">CVU82_00990</name>
</gene>
<evidence type="ECO:0000313" key="2">
    <source>
        <dbReference type="EMBL" id="PKM91767.1"/>
    </source>
</evidence>
<feature type="transmembrane region" description="Helical" evidence="1">
    <location>
        <begin position="209"/>
        <end position="229"/>
    </location>
</feature>
<feature type="transmembrane region" description="Helical" evidence="1">
    <location>
        <begin position="454"/>
        <end position="472"/>
    </location>
</feature>
<dbReference type="EMBL" id="PHAI01000001">
    <property type="protein sequence ID" value="PKM91767.1"/>
    <property type="molecule type" value="Genomic_DNA"/>
</dbReference>
<evidence type="ECO:0000256" key="1">
    <source>
        <dbReference type="SAM" id="Phobius"/>
    </source>
</evidence>
<comment type="caution">
    <text evidence="2">The sequence shown here is derived from an EMBL/GenBank/DDBJ whole genome shotgun (WGS) entry which is preliminary data.</text>
</comment>
<feature type="transmembrane region" description="Helical" evidence="1">
    <location>
        <begin position="171"/>
        <end position="188"/>
    </location>
</feature>
<feature type="transmembrane region" description="Helical" evidence="1">
    <location>
        <begin position="349"/>
        <end position="366"/>
    </location>
</feature>
<protein>
    <recommendedName>
        <fullName evidence="4">Glycosyltransferase RgtA/B/C/D-like domain-containing protein</fullName>
    </recommendedName>
</protein>
<evidence type="ECO:0008006" key="4">
    <source>
        <dbReference type="Google" id="ProtNLM"/>
    </source>
</evidence>
<feature type="transmembrane region" description="Helical" evidence="1">
    <location>
        <begin position="20"/>
        <end position="41"/>
    </location>
</feature>
<accession>A0A2N2EAL6</accession>
<name>A0A2N2EAL6_9BACT</name>
<keyword evidence="1" id="KW-0472">Membrane</keyword>
<dbReference type="AlphaFoldDB" id="A0A2N2EAL6"/>
<proteinExistence type="predicted"/>
<keyword evidence="1" id="KW-1133">Transmembrane helix</keyword>
<feature type="transmembrane region" description="Helical" evidence="1">
    <location>
        <begin position="416"/>
        <end position="442"/>
    </location>
</feature>
<feature type="transmembrane region" description="Helical" evidence="1">
    <location>
        <begin position="235"/>
        <end position="251"/>
    </location>
</feature>
<keyword evidence="1" id="KW-0812">Transmembrane</keyword>